<evidence type="ECO:0000256" key="1">
    <source>
        <dbReference type="SAM" id="MobiDB-lite"/>
    </source>
</evidence>
<organism evidence="2 3">
    <name type="scientific">Cohnella phaseoli</name>
    <dbReference type="NCBI Taxonomy" id="456490"/>
    <lineage>
        <taxon>Bacteria</taxon>
        <taxon>Bacillati</taxon>
        <taxon>Bacillota</taxon>
        <taxon>Bacilli</taxon>
        <taxon>Bacillales</taxon>
        <taxon>Paenibacillaceae</taxon>
        <taxon>Cohnella</taxon>
    </lineage>
</organism>
<accession>A0A3D9JVQ4</accession>
<protein>
    <submittedName>
        <fullName evidence="2">Uncharacterized protein</fullName>
    </submittedName>
</protein>
<gene>
    <name evidence="2" type="ORF">DFP98_109228</name>
</gene>
<dbReference type="Proteomes" id="UP000256977">
    <property type="component" value="Unassembled WGS sequence"/>
</dbReference>
<name>A0A3D9JVQ4_9BACL</name>
<comment type="caution">
    <text evidence="2">The sequence shown here is derived from an EMBL/GenBank/DDBJ whole genome shotgun (WGS) entry which is preliminary data.</text>
</comment>
<feature type="compositionally biased region" description="Polar residues" evidence="1">
    <location>
        <begin position="79"/>
        <end position="91"/>
    </location>
</feature>
<dbReference type="AlphaFoldDB" id="A0A3D9JVQ4"/>
<sequence length="91" mass="9762">MSCHIGRVVIVKNEGTVIFGNVRNNSPSSASNDDGGSTESDTDEVSVDDIRFSASIPISPNVPDVTMSKSQTKNKQRSTVRGTNVKSGHRR</sequence>
<proteinExistence type="predicted"/>
<dbReference type="EMBL" id="QRDZ01000009">
    <property type="protein sequence ID" value="RED77617.1"/>
    <property type="molecule type" value="Genomic_DNA"/>
</dbReference>
<evidence type="ECO:0000313" key="2">
    <source>
        <dbReference type="EMBL" id="RED77617.1"/>
    </source>
</evidence>
<reference evidence="2 3" key="1">
    <citation type="submission" date="2018-07" db="EMBL/GenBank/DDBJ databases">
        <title>Genomic Encyclopedia of Type Strains, Phase III (KMG-III): the genomes of soil and plant-associated and newly described type strains.</title>
        <authorList>
            <person name="Whitman W."/>
        </authorList>
    </citation>
    <scope>NUCLEOTIDE SEQUENCE [LARGE SCALE GENOMIC DNA]</scope>
    <source>
        <strain evidence="2 3">CECT 7287</strain>
    </source>
</reference>
<keyword evidence="3" id="KW-1185">Reference proteome</keyword>
<feature type="region of interest" description="Disordered" evidence="1">
    <location>
        <begin position="19"/>
        <end position="91"/>
    </location>
</feature>
<evidence type="ECO:0000313" key="3">
    <source>
        <dbReference type="Proteomes" id="UP000256977"/>
    </source>
</evidence>
<feature type="compositionally biased region" description="Polar residues" evidence="1">
    <location>
        <begin position="22"/>
        <end position="39"/>
    </location>
</feature>